<proteinExistence type="predicted"/>
<dbReference type="AlphaFoldDB" id="A0A0R0DPK5"/>
<gene>
    <name evidence="1" type="ORF">ABB30_00260</name>
</gene>
<accession>A0A0R0DPK5</accession>
<evidence type="ECO:0000313" key="1">
    <source>
        <dbReference type="EMBL" id="KRG79592.1"/>
    </source>
</evidence>
<name>A0A0R0DPK5_9GAMM</name>
<dbReference type="InterPro" id="IPR058087">
    <property type="entry name" value="XAC2610_dom"/>
</dbReference>
<dbReference type="NCBIfam" id="NF047539">
    <property type="entry name" value="XAC2610_fam"/>
    <property type="match status" value="1"/>
</dbReference>
<dbReference type="Proteomes" id="UP000050956">
    <property type="component" value="Unassembled WGS sequence"/>
</dbReference>
<dbReference type="EMBL" id="LDJM01000002">
    <property type="protein sequence ID" value="KRG79592.1"/>
    <property type="molecule type" value="Genomic_DNA"/>
</dbReference>
<dbReference type="PATRIC" id="fig|336566.3.peg.1016"/>
<reference evidence="1 2" key="1">
    <citation type="submission" date="2015-05" db="EMBL/GenBank/DDBJ databases">
        <title>Genome sequencing and analysis of members of genus Stenotrophomonas.</title>
        <authorList>
            <person name="Patil P.P."/>
            <person name="Midha S."/>
            <person name="Patil P.B."/>
        </authorList>
    </citation>
    <scope>NUCLEOTIDE SEQUENCE [LARGE SCALE GENOMIC DNA]</scope>
    <source>
        <strain evidence="1 2">DSM 24757</strain>
    </source>
</reference>
<evidence type="ECO:0000313" key="2">
    <source>
        <dbReference type="Proteomes" id="UP000050956"/>
    </source>
</evidence>
<protein>
    <submittedName>
        <fullName evidence="1">Uncharacterized protein</fullName>
    </submittedName>
</protein>
<sequence length="150" mass="16824">MRLAVSTPDIAEQHLQLPEVIFSDHENDASANRGTLEQGFAWGKYSLMLLDLNNDGHEDLMAWTGFDGSYGDPSYTYFLYDADAKAFVENTAIQALVEMHSLSRVVDGQFEFWYRSGPCERGEKSIRFEGNVPRVIKSSDENSCTNADQG</sequence>
<keyword evidence="2" id="KW-1185">Reference proteome</keyword>
<comment type="caution">
    <text evidence="1">The sequence shown here is derived from an EMBL/GenBank/DDBJ whole genome shotgun (WGS) entry which is preliminary data.</text>
</comment>
<dbReference type="SUPFAM" id="SSF69318">
    <property type="entry name" value="Integrin alpha N-terminal domain"/>
    <property type="match status" value="1"/>
</dbReference>
<dbReference type="InterPro" id="IPR028994">
    <property type="entry name" value="Integrin_alpha_N"/>
</dbReference>
<organism evidence="1 2">
    <name type="scientific">Stenotrophomonas ginsengisoli</name>
    <dbReference type="NCBI Taxonomy" id="336566"/>
    <lineage>
        <taxon>Bacteria</taxon>
        <taxon>Pseudomonadati</taxon>
        <taxon>Pseudomonadota</taxon>
        <taxon>Gammaproteobacteria</taxon>
        <taxon>Lysobacterales</taxon>
        <taxon>Lysobacteraceae</taxon>
        <taxon>Stenotrophomonas</taxon>
    </lineage>
</organism>